<feature type="compositionally biased region" description="Basic and acidic residues" evidence="17">
    <location>
        <begin position="56"/>
        <end position="65"/>
    </location>
</feature>
<keyword evidence="22" id="KW-1185">Reference proteome</keyword>
<dbReference type="CDD" id="cd19172">
    <property type="entry name" value="SET_SETD2"/>
    <property type="match status" value="1"/>
</dbReference>
<keyword evidence="7" id="KW-0678">Repressor</keyword>
<keyword evidence="10" id="KW-0949">S-adenosyl-L-methionine</keyword>
<keyword evidence="11" id="KW-0805">Transcription regulation</keyword>
<feature type="region of interest" description="Disordered" evidence="17">
    <location>
        <begin position="1"/>
        <end position="109"/>
    </location>
</feature>
<reference evidence="21" key="1">
    <citation type="submission" date="2023-03" db="EMBL/GenBank/DDBJ databases">
        <title>Massive genome expansion in bonnet fungi (Mycena s.s.) driven by repeated elements and novel gene families across ecological guilds.</title>
        <authorList>
            <consortium name="Lawrence Berkeley National Laboratory"/>
            <person name="Harder C.B."/>
            <person name="Miyauchi S."/>
            <person name="Viragh M."/>
            <person name="Kuo A."/>
            <person name="Thoen E."/>
            <person name="Andreopoulos B."/>
            <person name="Lu D."/>
            <person name="Skrede I."/>
            <person name="Drula E."/>
            <person name="Henrissat B."/>
            <person name="Morin E."/>
            <person name="Kohler A."/>
            <person name="Barry K."/>
            <person name="LaButti K."/>
            <person name="Morin E."/>
            <person name="Salamov A."/>
            <person name="Lipzen A."/>
            <person name="Mereny Z."/>
            <person name="Hegedus B."/>
            <person name="Baldrian P."/>
            <person name="Stursova M."/>
            <person name="Weitz H."/>
            <person name="Taylor A."/>
            <person name="Grigoriev I.V."/>
            <person name="Nagy L.G."/>
            <person name="Martin F."/>
            <person name="Kauserud H."/>
        </authorList>
    </citation>
    <scope>NUCLEOTIDE SEQUENCE</scope>
    <source>
        <strain evidence="21">9144</strain>
    </source>
</reference>
<dbReference type="SMART" id="SM00317">
    <property type="entry name" value="SET"/>
    <property type="match status" value="1"/>
</dbReference>
<evidence type="ECO:0000256" key="11">
    <source>
        <dbReference type="ARBA" id="ARBA00023015"/>
    </source>
</evidence>
<name>A0AAD6YL01_9AGAR</name>
<dbReference type="InterPro" id="IPR006560">
    <property type="entry name" value="AWS_dom"/>
</dbReference>
<feature type="compositionally biased region" description="Polar residues" evidence="17">
    <location>
        <begin position="544"/>
        <end position="562"/>
    </location>
</feature>
<dbReference type="InterPro" id="IPR050777">
    <property type="entry name" value="SET2_Histone-Lys_MeTrsfase"/>
</dbReference>
<dbReference type="AlphaFoldDB" id="A0AAD6YL01"/>
<dbReference type="PROSITE" id="PS50280">
    <property type="entry name" value="SET"/>
    <property type="match status" value="1"/>
</dbReference>
<dbReference type="SMART" id="SM00508">
    <property type="entry name" value="PostSET"/>
    <property type="match status" value="1"/>
</dbReference>
<dbReference type="InterPro" id="IPR044437">
    <property type="entry name" value="SETD2/Set2_SET"/>
</dbReference>
<dbReference type="InterPro" id="IPR046341">
    <property type="entry name" value="SET_dom_sf"/>
</dbReference>
<evidence type="ECO:0000256" key="7">
    <source>
        <dbReference type="ARBA" id="ARBA00022491"/>
    </source>
</evidence>
<dbReference type="PANTHER" id="PTHR22884">
    <property type="entry name" value="SET DOMAIN PROTEINS"/>
    <property type="match status" value="1"/>
</dbReference>
<comment type="subcellular location">
    <subcellularLocation>
        <location evidence="3">Chromosome</location>
    </subcellularLocation>
    <subcellularLocation>
        <location evidence="2">Nucleus</location>
    </subcellularLocation>
</comment>
<evidence type="ECO:0000256" key="5">
    <source>
        <dbReference type="ARBA" id="ARBA00018028"/>
    </source>
</evidence>
<evidence type="ECO:0000256" key="16">
    <source>
        <dbReference type="SAM" id="Coils"/>
    </source>
</evidence>
<feature type="region of interest" description="Disordered" evidence="17">
    <location>
        <begin position="696"/>
        <end position="721"/>
    </location>
</feature>
<gene>
    <name evidence="21" type="ORF">GGX14DRAFT_428544</name>
</gene>
<dbReference type="Proteomes" id="UP001219525">
    <property type="component" value="Unassembled WGS sequence"/>
</dbReference>
<dbReference type="Pfam" id="PF17907">
    <property type="entry name" value="AWS"/>
    <property type="match status" value="1"/>
</dbReference>
<keyword evidence="8 21" id="KW-0489">Methyltransferase</keyword>
<accession>A0AAD6YL01</accession>
<evidence type="ECO:0000256" key="10">
    <source>
        <dbReference type="ARBA" id="ARBA00022691"/>
    </source>
</evidence>
<feature type="compositionally biased region" description="Basic residues" evidence="17">
    <location>
        <begin position="702"/>
        <end position="711"/>
    </location>
</feature>
<keyword evidence="13" id="KW-0539">Nucleus</keyword>
<dbReference type="PROSITE" id="PS51568">
    <property type="entry name" value="SAM_MT43_SET2_1"/>
    <property type="match status" value="1"/>
</dbReference>
<keyword evidence="9" id="KW-0808">Transferase</keyword>
<feature type="compositionally biased region" description="Low complexity" evidence="17">
    <location>
        <begin position="83"/>
        <end position="109"/>
    </location>
</feature>
<dbReference type="PROSITE" id="PS50868">
    <property type="entry name" value="POST_SET"/>
    <property type="match status" value="1"/>
</dbReference>
<dbReference type="GO" id="GO:0005694">
    <property type="term" value="C:chromosome"/>
    <property type="evidence" value="ECO:0007669"/>
    <property type="project" value="UniProtKB-SubCell"/>
</dbReference>
<feature type="domain" description="SET" evidence="18">
    <location>
        <begin position="213"/>
        <end position="330"/>
    </location>
</feature>
<dbReference type="SMART" id="SM00570">
    <property type="entry name" value="AWS"/>
    <property type="match status" value="1"/>
</dbReference>
<dbReference type="Gene3D" id="2.170.270.10">
    <property type="entry name" value="SET domain"/>
    <property type="match status" value="1"/>
</dbReference>
<dbReference type="EMBL" id="JARJCW010000007">
    <property type="protein sequence ID" value="KAJ7222364.1"/>
    <property type="molecule type" value="Genomic_DNA"/>
</dbReference>
<evidence type="ECO:0000256" key="6">
    <source>
        <dbReference type="ARBA" id="ARBA00022454"/>
    </source>
</evidence>
<evidence type="ECO:0000259" key="20">
    <source>
        <dbReference type="PROSITE" id="PS51215"/>
    </source>
</evidence>
<evidence type="ECO:0000256" key="12">
    <source>
        <dbReference type="ARBA" id="ARBA00023163"/>
    </source>
</evidence>
<keyword evidence="16" id="KW-0175">Coiled coil</keyword>
<dbReference type="GO" id="GO:0005634">
    <property type="term" value="C:nucleus"/>
    <property type="evidence" value="ECO:0007669"/>
    <property type="project" value="UniProtKB-SubCell"/>
</dbReference>
<organism evidence="21 22">
    <name type="scientific">Mycena pura</name>
    <dbReference type="NCBI Taxonomy" id="153505"/>
    <lineage>
        <taxon>Eukaryota</taxon>
        <taxon>Fungi</taxon>
        <taxon>Dikarya</taxon>
        <taxon>Basidiomycota</taxon>
        <taxon>Agaricomycotina</taxon>
        <taxon>Agaricomycetes</taxon>
        <taxon>Agaricomycetidae</taxon>
        <taxon>Agaricales</taxon>
        <taxon>Marasmiineae</taxon>
        <taxon>Mycenaceae</taxon>
        <taxon>Mycena</taxon>
    </lineage>
</organism>
<sequence length="937" mass="103992">MPRWPARRQTLLSSPSAPAECISDLTSSPMAPEVEEEAETLTLRSPSALPNMEDLPADRETDAEPRAAAAEVEETMPPDDDSPSSSASSTASHSRSPTPARVSASVAARPAKKKAAMPVQLIGELPVAQIEALATFEEISENNYQNKSLGRSREALEGMTCECIYRPGTDLPQTACGHGSNCINRLTQIECLPNDCRCRSHCQNQRFQRKEYADIEIVLTAKKGYGLRAEDDIHKDAFIYEYVGDVVNPTSFKKRMRDYAEEGIRHFYFMMLQKDEFIDATKSGGIGRFANHSCKPNCYVAKWTVGEHVRMGIFAKRDIQKYEELTFNYNVDRYGHKPQECYCGEPSCVGFIGGKTQTDIATVDDFYLDALGITDADEVMALKGTKKKRGKKLDDADFLPELRLITISELPKIIQALRQTSNREIILKLLTRFRLTEDETTCREMLRLRCLSLMHQILSDNSKDTEIAVLILESMRAWPLTTRNKIEDSSIGTLVKSIADSEDEDERLVPLAKALCDKWEPLPLAYRIPKRIPTDDKKEEDQQPMPTASAYDSSNNTPQSEWPSFRGSKRLRISPDDGDRDSPSYFTPEPPHYRSLLPWNPARKRSVSPPGKAPSAPAFEAGGAMYGWYASKDNWAPYVRPPRSASPPPIVGRRAHRVGRPSQAEVDAVIAAAIEKKAAADAAAAEAAAAAAAAAAKAGQPAHKRKHRSLKKTQTAEQREANKEKRLLKLVGAVVVKCMSKYGKSLEREAFKKYAKELTQLIAEKEKKSSSYRDNKLDALSDEKVAKIKKFSKEYIAKVVRKMEKSGDKRPPSTSTAHATSSAVDTPNSIEGVDVEMTEMTVEEAMDMDPASESEGEDDADMEAADVWEPEGTGEQSADANPPSADEDLPVDTPVHTLLPTDPRRRPPNNREDDPAWTWDPHNLKQMDKLNGVSVVA</sequence>
<dbReference type="SUPFAM" id="SSF82199">
    <property type="entry name" value="SET domain"/>
    <property type="match status" value="1"/>
</dbReference>
<dbReference type="GO" id="GO:0032259">
    <property type="term" value="P:methylation"/>
    <property type="evidence" value="ECO:0007669"/>
    <property type="project" value="UniProtKB-KW"/>
</dbReference>
<feature type="compositionally biased region" description="Basic and acidic residues" evidence="17">
    <location>
        <begin position="532"/>
        <end position="541"/>
    </location>
</feature>
<keyword evidence="12" id="KW-0804">Transcription</keyword>
<dbReference type="Pfam" id="PF08236">
    <property type="entry name" value="SRI"/>
    <property type="match status" value="1"/>
</dbReference>
<evidence type="ECO:0000256" key="9">
    <source>
        <dbReference type="ARBA" id="ARBA00022679"/>
    </source>
</evidence>
<dbReference type="PROSITE" id="PS51215">
    <property type="entry name" value="AWS"/>
    <property type="match status" value="1"/>
</dbReference>
<evidence type="ECO:0000259" key="18">
    <source>
        <dbReference type="PROSITE" id="PS50280"/>
    </source>
</evidence>
<evidence type="ECO:0000256" key="14">
    <source>
        <dbReference type="ARBA" id="ARBA00030091"/>
    </source>
</evidence>
<feature type="compositionally biased region" description="Acidic residues" evidence="17">
    <location>
        <begin position="71"/>
        <end position="82"/>
    </location>
</feature>
<evidence type="ECO:0000256" key="15">
    <source>
        <dbReference type="ARBA" id="ARBA00047545"/>
    </source>
</evidence>
<evidence type="ECO:0000256" key="17">
    <source>
        <dbReference type="SAM" id="MobiDB-lite"/>
    </source>
</evidence>
<feature type="compositionally biased region" description="Basic and acidic residues" evidence="17">
    <location>
        <begin position="573"/>
        <end position="582"/>
    </location>
</feature>
<protein>
    <recommendedName>
        <fullName evidence="5">Histone-lysine N-methyltransferase, H3 lysine-36 specific</fullName>
        <ecNumber evidence="4">2.1.1.359</ecNumber>
    </recommendedName>
    <alternativeName>
        <fullName evidence="14">SET domain-containing protein 2</fullName>
    </alternativeName>
</protein>
<dbReference type="InterPro" id="IPR017923">
    <property type="entry name" value="TFIIS_N"/>
</dbReference>
<dbReference type="InterPro" id="IPR038190">
    <property type="entry name" value="SRI_sf"/>
</dbReference>
<feature type="compositionally biased region" description="Basic and acidic residues" evidence="17">
    <location>
        <begin position="902"/>
        <end position="914"/>
    </location>
</feature>
<dbReference type="Pfam" id="PF00856">
    <property type="entry name" value="SET"/>
    <property type="match status" value="1"/>
</dbReference>
<feature type="domain" description="Post-SET" evidence="19">
    <location>
        <begin position="337"/>
        <end position="353"/>
    </location>
</feature>
<comment type="caution">
    <text evidence="21">The sequence shown here is derived from an EMBL/GenBank/DDBJ whole genome shotgun (WGS) entry which is preliminary data.</text>
</comment>
<comment type="function">
    <text evidence="1">Histone methyltransferase that trimethylates histone H3 'Lys-36' forming H3K36me3. Involved in transcription elongation as well as in transcription repression.</text>
</comment>
<evidence type="ECO:0000259" key="19">
    <source>
        <dbReference type="PROSITE" id="PS50868"/>
    </source>
</evidence>
<dbReference type="EC" id="2.1.1.359" evidence="4"/>
<dbReference type="Gene3D" id="1.10.1740.100">
    <property type="entry name" value="Set2, Rpb1 interacting domain"/>
    <property type="match status" value="1"/>
</dbReference>
<feature type="compositionally biased region" description="Basic and acidic residues" evidence="17">
    <location>
        <begin position="801"/>
        <end position="811"/>
    </location>
</feature>
<dbReference type="InterPro" id="IPR013257">
    <property type="entry name" value="SRI"/>
</dbReference>
<dbReference type="Pfam" id="PF08711">
    <property type="entry name" value="Med26"/>
    <property type="match status" value="1"/>
</dbReference>
<proteinExistence type="predicted"/>
<dbReference type="InterPro" id="IPR001214">
    <property type="entry name" value="SET_dom"/>
</dbReference>
<feature type="compositionally biased region" description="Acidic residues" evidence="17">
    <location>
        <begin position="833"/>
        <end position="869"/>
    </location>
</feature>
<keyword evidence="6" id="KW-0158">Chromosome</keyword>
<evidence type="ECO:0000256" key="4">
    <source>
        <dbReference type="ARBA" id="ARBA00012178"/>
    </source>
</evidence>
<feature type="coiled-coil region" evidence="16">
    <location>
        <begin position="748"/>
        <end position="775"/>
    </location>
</feature>
<evidence type="ECO:0000256" key="2">
    <source>
        <dbReference type="ARBA" id="ARBA00004123"/>
    </source>
</evidence>
<evidence type="ECO:0000256" key="8">
    <source>
        <dbReference type="ARBA" id="ARBA00022603"/>
    </source>
</evidence>
<feature type="region of interest" description="Disordered" evidence="17">
    <location>
        <begin position="530"/>
        <end position="615"/>
    </location>
</feature>
<feature type="region of interest" description="Disordered" evidence="17">
    <location>
        <begin position="801"/>
        <end position="923"/>
    </location>
</feature>
<dbReference type="GO" id="GO:0006355">
    <property type="term" value="P:regulation of DNA-templated transcription"/>
    <property type="evidence" value="ECO:0007669"/>
    <property type="project" value="InterPro"/>
</dbReference>
<evidence type="ECO:0000256" key="1">
    <source>
        <dbReference type="ARBA" id="ARBA00003901"/>
    </source>
</evidence>
<evidence type="ECO:0000313" key="22">
    <source>
        <dbReference type="Proteomes" id="UP001219525"/>
    </source>
</evidence>
<feature type="domain" description="AWS" evidence="20">
    <location>
        <begin position="156"/>
        <end position="211"/>
    </location>
</feature>
<dbReference type="InterPro" id="IPR025788">
    <property type="entry name" value="Set2_fungi"/>
</dbReference>
<evidence type="ECO:0000313" key="21">
    <source>
        <dbReference type="EMBL" id="KAJ7222364.1"/>
    </source>
</evidence>
<dbReference type="GO" id="GO:0140955">
    <property type="term" value="F:histone H3K36 trimethyltransferase activity"/>
    <property type="evidence" value="ECO:0007669"/>
    <property type="project" value="UniProtKB-EC"/>
</dbReference>
<feature type="compositionally biased region" description="Low complexity" evidence="17">
    <location>
        <begin position="813"/>
        <end position="823"/>
    </location>
</feature>
<evidence type="ECO:0000256" key="13">
    <source>
        <dbReference type="ARBA" id="ARBA00023242"/>
    </source>
</evidence>
<comment type="catalytic activity">
    <reaction evidence="15">
        <text>L-lysyl(36)-[histone H3] + 3 S-adenosyl-L-methionine = N(6),N(6),N(6)-trimethyl-L-lysyl(36)-[histone H3] + 3 S-adenosyl-L-homocysteine + 3 H(+)</text>
        <dbReference type="Rhea" id="RHEA:60324"/>
        <dbReference type="Rhea" id="RHEA-COMP:9785"/>
        <dbReference type="Rhea" id="RHEA-COMP:15536"/>
        <dbReference type="ChEBI" id="CHEBI:15378"/>
        <dbReference type="ChEBI" id="CHEBI:29969"/>
        <dbReference type="ChEBI" id="CHEBI:57856"/>
        <dbReference type="ChEBI" id="CHEBI:59789"/>
        <dbReference type="ChEBI" id="CHEBI:61961"/>
        <dbReference type="EC" id="2.1.1.359"/>
    </reaction>
</comment>
<dbReference type="InterPro" id="IPR003616">
    <property type="entry name" value="Post-SET_dom"/>
</dbReference>
<evidence type="ECO:0000256" key="3">
    <source>
        <dbReference type="ARBA" id="ARBA00004286"/>
    </source>
</evidence>